<evidence type="ECO:0000256" key="1">
    <source>
        <dbReference type="SAM" id="Phobius"/>
    </source>
</evidence>
<keyword evidence="4" id="KW-1185">Reference proteome</keyword>
<reference evidence="3 4" key="1">
    <citation type="submission" date="2019-03" db="EMBL/GenBank/DDBJ databases">
        <title>Genomic Encyclopedia of Type Strains, Phase IV (KMG-IV): sequencing the most valuable type-strain genomes for metagenomic binning, comparative biology and taxonomic classification.</title>
        <authorList>
            <person name="Goeker M."/>
        </authorList>
    </citation>
    <scope>NUCLEOTIDE SEQUENCE [LARGE SCALE GENOMIC DNA]</scope>
    <source>
        <strain evidence="3 4">DSM 101688</strain>
    </source>
</reference>
<evidence type="ECO:0000259" key="2">
    <source>
        <dbReference type="Pfam" id="PF13400"/>
    </source>
</evidence>
<evidence type="ECO:0000313" key="3">
    <source>
        <dbReference type="EMBL" id="TCS64020.1"/>
    </source>
</evidence>
<dbReference type="Proteomes" id="UP000295304">
    <property type="component" value="Unassembled WGS sequence"/>
</dbReference>
<name>A0A4R3JGX2_9PROT</name>
<feature type="transmembrane region" description="Helical" evidence="1">
    <location>
        <begin position="37"/>
        <end position="62"/>
    </location>
</feature>
<proteinExistence type="predicted"/>
<feature type="domain" description="Putative Flp pilus-assembly TadG-like N-terminal" evidence="2">
    <location>
        <begin position="35"/>
        <end position="80"/>
    </location>
</feature>
<dbReference type="AlphaFoldDB" id="A0A4R3JGX2"/>
<dbReference type="EMBL" id="SLZW01000002">
    <property type="protein sequence ID" value="TCS64020.1"/>
    <property type="molecule type" value="Genomic_DNA"/>
</dbReference>
<accession>A0A4R3JGX2</accession>
<evidence type="ECO:0000313" key="4">
    <source>
        <dbReference type="Proteomes" id="UP000295304"/>
    </source>
</evidence>
<dbReference type="InterPro" id="IPR028087">
    <property type="entry name" value="Tad_N"/>
</dbReference>
<keyword evidence="1" id="KW-1133">Transmembrane helix</keyword>
<keyword evidence="1" id="KW-0812">Transmembrane</keyword>
<comment type="caution">
    <text evidence="3">The sequence shown here is derived from an EMBL/GenBank/DDBJ whole genome shotgun (WGS) entry which is preliminary data.</text>
</comment>
<organism evidence="3 4">
    <name type="scientific">Varunaivibrio sulfuroxidans</name>
    <dbReference type="NCBI Taxonomy" id="1773489"/>
    <lineage>
        <taxon>Bacteria</taxon>
        <taxon>Pseudomonadati</taxon>
        <taxon>Pseudomonadota</taxon>
        <taxon>Alphaproteobacteria</taxon>
        <taxon>Rhodospirillales</taxon>
        <taxon>Magnetovibrionaceae</taxon>
        <taxon>Varunaivibrio</taxon>
    </lineage>
</organism>
<keyword evidence="1" id="KW-0472">Membrane</keyword>
<dbReference type="Pfam" id="PF13400">
    <property type="entry name" value="Tad"/>
    <property type="match status" value="1"/>
</dbReference>
<sequence length="454" mass="47630">MLSALFHRSRRRVSGKKNRNESLSWARNLWRDERGAMAILFALMTPIIIGFVGVGVDVGSWYQERRSMQSAADTAAVSAALERSQGGTTQSIDAAALQEATRNGFNAATDTIQVNVAPHSGAYKGDGNYVEVIITHPLNLYFSKIFLNNPVTATTRAVATTQGENEACVLALNPTAQNAIYVNGAMSDVSMEGCGVVANSNDPKAVNVQNGEFEVDCVSTVGGVSGAENIKTEKCPAPVTGAPAVADPYSALTVPSYSGCDHDPAGNKPYTPAEGETMTEGVYCGGIKVSSGDTVYMDPGIYIMDKGDFNVQGNAHLEGHDVTIILTSSSGTGYGSFLFTGNDDIALSAPTAADTGGSLTGDYTGVLIYQDRNAPTTPSLNAQLTGGSDSELDGLIYVPNNDISFSGGNSTDDNGCLMLIAQKISFNGGADIENKCDKYSSPKITYGNKPLLVE</sequence>
<gene>
    <name evidence="3" type="ORF">EDD55_10257</name>
</gene>
<protein>
    <submittedName>
        <fullName evidence="3">Putative Flp pilus-assembly TadE/G-like protein</fullName>
    </submittedName>
</protein>